<comment type="caution">
    <text evidence="3">The sequence shown here is derived from an EMBL/GenBank/DDBJ whole genome shotgun (WGS) entry which is preliminary data.</text>
</comment>
<evidence type="ECO:0000256" key="1">
    <source>
        <dbReference type="SAM" id="MobiDB-lite"/>
    </source>
</evidence>
<dbReference type="EMBL" id="AGNL01018112">
    <property type="protein sequence ID" value="EJK63634.1"/>
    <property type="molecule type" value="Genomic_DNA"/>
</dbReference>
<feature type="region of interest" description="Disordered" evidence="1">
    <location>
        <begin position="52"/>
        <end position="87"/>
    </location>
</feature>
<dbReference type="Proteomes" id="UP000266841">
    <property type="component" value="Unassembled WGS sequence"/>
</dbReference>
<evidence type="ECO:0000313" key="3">
    <source>
        <dbReference type="EMBL" id="EJK63634.1"/>
    </source>
</evidence>
<gene>
    <name evidence="3" type="ORF">THAOC_15694</name>
</gene>
<feature type="chain" id="PRO_5005353170" evidence="2">
    <location>
        <begin position="26"/>
        <end position="343"/>
    </location>
</feature>
<keyword evidence="2" id="KW-0732">Signal</keyword>
<proteinExistence type="predicted"/>
<sequence length="343" mass="37375">MVTPAMGGCLKPVLVLHGLLGGGRMLAVFEDLTTCMIDEQGTTRVAVGFATKGVRKTTPSSPGQRSPRFRTRGQGSEGGGLRTTAPMGTAKLRKTKKTQKLVLQHVEKGSQLINSRKTIQSHGPLRDVDGQRPGELREGRMRTLGNALENEGGEAGRKARVAEKVSHGRNPDLGSDEVVLDSGKIKVDEAGHHSRLESIAARHPIRHSRRAVVEQRELSEAGLVDPRVSSREVEERLEFANDGEKSGGHDERLVEQRKEVNALGALETRKIGVLDQDAHRRRDSRRPEEDGEDRKEGVAFGQELETTDDRLSVRNGRLDGVGFGLGAEERRGVVVKRPAGGLE</sequence>
<reference evidence="3 4" key="1">
    <citation type="journal article" date="2012" name="Genome Biol.">
        <title>Genome and low-iron response of an oceanic diatom adapted to chronic iron limitation.</title>
        <authorList>
            <person name="Lommer M."/>
            <person name="Specht M."/>
            <person name="Roy A.S."/>
            <person name="Kraemer L."/>
            <person name="Andreson R."/>
            <person name="Gutowska M.A."/>
            <person name="Wolf J."/>
            <person name="Bergner S.V."/>
            <person name="Schilhabel M.B."/>
            <person name="Klostermeier U.C."/>
            <person name="Beiko R.G."/>
            <person name="Rosenstiel P."/>
            <person name="Hippler M."/>
            <person name="Laroche J."/>
        </authorList>
    </citation>
    <scope>NUCLEOTIDE SEQUENCE [LARGE SCALE GENOMIC DNA]</scope>
    <source>
        <strain evidence="3 4">CCMP1005</strain>
    </source>
</reference>
<feature type="region of interest" description="Disordered" evidence="1">
    <location>
        <begin position="274"/>
        <end position="316"/>
    </location>
</feature>
<feature type="signal peptide" evidence="2">
    <location>
        <begin position="1"/>
        <end position="25"/>
    </location>
</feature>
<evidence type="ECO:0000256" key="2">
    <source>
        <dbReference type="SAM" id="SignalP"/>
    </source>
</evidence>
<dbReference type="AlphaFoldDB" id="K0SF66"/>
<feature type="compositionally biased region" description="Basic and acidic residues" evidence="1">
    <location>
        <begin position="274"/>
        <end position="297"/>
    </location>
</feature>
<keyword evidence="4" id="KW-1185">Reference proteome</keyword>
<protein>
    <submittedName>
        <fullName evidence="3">Uncharacterized protein</fullName>
    </submittedName>
</protein>
<evidence type="ECO:0000313" key="4">
    <source>
        <dbReference type="Proteomes" id="UP000266841"/>
    </source>
</evidence>
<accession>K0SF66</accession>
<name>K0SF66_THAOC</name>
<organism evidence="3 4">
    <name type="scientific">Thalassiosira oceanica</name>
    <name type="common">Marine diatom</name>
    <dbReference type="NCBI Taxonomy" id="159749"/>
    <lineage>
        <taxon>Eukaryota</taxon>
        <taxon>Sar</taxon>
        <taxon>Stramenopiles</taxon>
        <taxon>Ochrophyta</taxon>
        <taxon>Bacillariophyta</taxon>
        <taxon>Coscinodiscophyceae</taxon>
        <taxon>Thalassiosirophycidae</taxon>
        <taxon>Thalassiosirales</taxon>
        <taxon>Thalassiosiraceae</taxon>
        <taxon>Thalassiosira</taxon>
    </lineage>
</organism>